<dbReference type="InterPro" id="IPR036942">
    <property type="entry name" value="Beta-barrel_TonB_sf"/>
</dbReference>
<name>A0ABV6ZZD8_9PROT</name>
<dbReference type="InterPro" id="IPR000531">
    <property type="entry name" value="Beta-barrel_TonB"/>
</dbReference>
<dbReference type="InterPro" id="IPR011276">
    <property type="entry name" value="TonB_haem/Hb_rcpt"/>
</dbReference>
<evidence type="ECO:0000256" key="7">
    <source>
        <dbReference type="ARBA" id="ARBA00023136"/>
    </source>
</evidence>
<feature type="domain" description="TonB-dependent receptor-like beta-barrel" evidence="12">
    <location>
        <begin position="261"/>
        <end position="671"/>
    </location>
</feature>
<dbReference type="SUPFAM" id="SSF56935">
    <property type="entry name" value="Porins"/>
    <property type="match status" value="1"/>
</dbReference>
<dbReference type="Pfam" id="PF00593">
    <property type="entry name" value="TonB_dep_Rec_b-barrel"/>
    <property type="match status" value="1"/>
</dbReference>
<evidence type="ECO:0000259" key="12">
    <source>
        <dbReference type="Pfam" id="PF00593"/>
    </source>
</evidence>
<evidence type="ECO:0000256" key="6">
    <source>
        <dbReference type="ARBA" id="ARBA00023077"/>
    </source>
</evidence>
<dbReference type="PANTHER" id="PTHR30069">
    <property type="entry name" value="TONB-DEPENDENT OUTER MEMBRANE RECEPTOR"/>
    <property type="match status" value="1"/>
</dbReference>
<comment type="similarity">
    <text evidence="2 9 10">Belongs to the TonB-dependent receptor family.</text>
</comment>
<evidence type="ECO:0000256" key="10">
    <source>
        <dbReference type="RuleBase" id="RU003357"/>
    </source>
</evidence>
<evidence type="ECO:0000259" key="13">
    <source>
        <dbReference type="Pfam" id="PF07715"/>
    </source>
</evidence>
<gene>
    <name evidence="14" type="ORF">ACFOOR_12255</name>
</gene>
<keyword evidence="8 9" id="KW-0998">Cell outer membrane</keyword>
<dbReference type="Proteomes" id="UP001595379">
    <property type="component" value="Unassembled WGS sequence"/>
</dbReference>
<dbReference type="EMBL" id="JBHRSV010000026">
    <property type="protein sequence ID" value="MFC2926881.1"/>
    <property type="molecule type" value="Genomic_DNA"/>
</dbReference>
<dbReference type="PANTHER" id="PTHR30069:SF41">
    <property type="entry name" value="HEME_HEMOPEXIN UTILIZATION PROTEIN C"/>
    <property type="match status" value="1"/>
</dbReference>
<evidence type="ECO:0000256" key="2">
    <source>
        <dbReference type="ARBA" id="ARBA00009810"/>
    </source>
</evidence>
<keyword evidence="15" id="KW-1185">Reference proteome</keyword>
<evidence type="ECO:0000256" key="11">
    <source>
        <dbReference type="SAM" id="SignalP"/>
    </source>
</evidence>
<evidence type="ECO:0000256" key="8">
    <source>
        <dbReference type="ARBA" id="ARBA00023237"/>
    </source>
</evidence>
<feature type="chain" id="PRO_5045572993" evidence="11">
    <location>
        <begin position="25"/>
        <end position="700"/>
    </location>
</feature>
<keyword evidence="3 9" id="KW-0813">Transport</keyword>
<keyword evidence="14" id="KW-0675">Receptor</keyword>
<dbReference type="Gene3D" id="2.40.170.20">
    <property type="entry name" value="TonB-dependent receptor, beta-barrel domain"/>
    <property type="match status" value="1"/>
</dbReference>
<protein>
    <submittedName>
        <fullName evidence="14">TonB-dependent receptor domain-containing protein</fullName>
    </submittedName>
</protein>
<evidence type="ECO:0000256" key="5">
    <source>
        <dbReference type="ARBA" id="ARBA00022692"/>
    </source>
</evidence>
<evidence type="ECO:0000256" key="9">
    <source>
        <dbReference type="PROSITE-ProRule" id="PRU01360"/>
    </source>
</evidence>
<keyword evidence="4 9" id="KW-1134">Transmembrane beta strand</keyword>
<keyword evidence="7 9" id="KW-0472">Membrane</keyword>
<evidence type="ECO:0000313" key="14">
    <source>
        <dbReference type="EMBL" id="MFC2926881.1"/>
    </source>
</evidence>
<keyword evidence="11" id="KW-0732">Signal</keyword>
<comment type="caution">
    <text evidence="14">The sequence shown here is derived from an EMBL/GenBank/DDBJ whole genome shotgun (WGS) entry which is preliminary data.</text>
</comment>
<dbReference type="NCBIfam" id="TIGR01785">
    <property type="entry name" value="TonB-hemin"/>
    <property type="match status" value="1"/>
</dbReference>
<reference evidence="15" key="1">
    <citation type="journal article" date="2019" name="Int. J. Syst. Evol. Microbiol.">
        <title>The Global Catalogue of Microorganisms (GCM) 10K type strain sequencing project: providing services to taxonomists for standard genome sequencing and annotation.</title>
        <authorList>
            <consortium name="The Broad Institute Genomics Platform"/>
            <consortium name="The Broad Institute Genome Sequencing Center for Infectious Disease"/>
            <person name="Wu L."/>
            <person name="Ma J."/>
        </authorList>
    </citation>
    <scope>NUCLEOTIDE SEQUENCE [LARGE SCALE GENOMIC DNA]</scope>
    <source>
        <strain evidence="15">KCTC 52487</strain>
    </source>
</reference>
<feature type="domain" description="TonB-dependent receptor plug" evidence="13">
    <location>
        <begin position="51"/>
        <end position="154"/>
    </location>
</feature>
<evidence type="ECO:0000256" key="1">
    <source>
        <dbReference type="ARBA" id="ARBA00004571"/>
    </source>
</evidence>
<evidence type="ECO:0000256" key="3">
    <source>
        <dbReference type="ARBA" id="ARBA00022448"/>
    </source>
</evidence>
<feature type="signal peptide" evidence="11">
    <location>
        <begin position="1"/>
        <end position="24"/>
    </location>
</feature>
<evidence type="ECO:0000313" key="15">
    <source>
        <dbReference type="Proteomes" id="UP001595379"/>
    </source>
</evidence>
<dbReference type="InterPro" id="IPR037066">
    <property type="entry name" value="Plug_dom_sf"/>
</dbReference>
<proteinExistence type="inferred from homology"/>
<dbReference type="InterPro" id="IPR012910">
    <property type="entry name" value="Plug_dom"/>
</dbReference>
<evidence type="ECO:0000256" key="4">
    <source>
        <dbReference type="ARBA" id="ARBA00022452"/>
    </source>
</evidence>
<comment type="subcellular location">
    <subcellularLocation>
        <location evidence="1 9">Cell outer membrane</location>
        <topology evidence="1 9">Multi-pass membrane protein</topology>
    </subcellularLocation>
</comment>
<dbReference type="InterPro" id="IPR039426">
    <property type="entry name" value="TonB-dep_rcpt-like"/>
</dbReference>
<dbReference type="Gene3D" id="2.170.130.10">
    <property type="entry name" value="TonB-dependent receptor, plug domain"/>
    <property type="match status" value="1"/>
</dbReference>
<keyword evidence="6 10" id="KW-0798">TonB box</keyword>
<accession>A0ABV6ZZD8</accession>
<organism evidence="14 15">
    <name type="scientific">Hyphobacterium vulgare</name>
    <dbReference type="NCBI Taxonomy" id="1736751"/>
    <lineage>
        <taxon>Bacteria</taxon>
        <taxon>Pseudomonadati</taxon>
        <taxon>Pseudomonadota</taxon>
        <taxon>Alphaproteobacteria</taxon>
        <taxon>Maricaulales</taxon>
        <taxon>Maricaulaceae</taxon>
        <taxon>Hyphobacterium</taxon>
    </lineage>
</organism>
<dbReference type="RefSeq" id="WP_343165205.1">
    <property type="nucleotide sequence ID" value="NZ_JBHRSV010000026.1"/>
</dbReference>
<dbReference type="PROSITE" id="PS52016">
    <property type="entry name" value="TONB_DEPENDENT_REC_3"/>
    <property type="match status" value="1"/>
</dbReference>
<sequence length="700" mass="73759">MFHISTFAGGVSLLAMVMAAPALAQTTDEGTGVESPEVLIITATRTEIPAFDYPGMASAIDAETIALTAPASLDELLQELPGVDVAGGPRRTGQTLSMRGLSRENVTLLLDGARQNFNSAHDGVVYVDPMILSGVEAVRGPASALYGSGAAGGVIALRTADPDDLLSGGETFGIGAVAGHRTVDGEVRAGLTAYRRGEVFDMLGHVTRRESGDISLGSGNDLPADDESLAGLIKLGADLAPGVRGELSWQAFRSDVTEPNNGQGNAGVGGLNPLVEKDVTSDTFQLNADIAPAGSLLDMQIVAHTGQQGVHERETASGRIIDRQLDSWGLRVDQRFAFTLGGFDAGLTVGGEMYEDKQTGFDSDDPTGTRGGVPDAQSTFTGLFTQLELTGAAPFGLPGEIVLLPGIRWDSFESASVLAADNSDDQVSGRFGASYAPNETFRVFANWAQAFRAPSANELYLDGTHFSLPHPVLGAPVFITNEFIANPNLRPESTETIEAGFGLSLRDSVRPGDRLEFKASVYETQAEDLINLSVNFAFPGTCFAPPFLPCNAGTTNSANIAAATLTGYEAQAHYTSGGLELSAALSDVDGEDDATGDPLGSLTPIRLFVDGRYTFAAPRLTFGVRAEFAGDFDKTNDPALEREGYTVVDLYGRWRPFADRGLAVSTGVDNVFDTDYSRTVAGASEAGRGLRVDLSWSQNW</sequence>
<dbReference type="CDD" id="cd01347">
    <property type="entry name" value="ligand_gated_channel"/>
    <property type="match status" value="1"/>
</dbReference>
<keyword evidence="5 9" id="KW-0812">Transmembrane</keyword>
<dbReference type="Pfam" id="PF07715">
    <property type="entry name" value="Plug"/>
    <property type="match status" value="1"/>
</dbReference>